<dbReference type="RefSeq" id="WP_046316117.1">
    <property type="nucleotide sequence ID" value="NZ_JBHSZT010000001.1"/>
</dbReference>
<dbReference type="Pfam" id="PF00005">
    <property type="entry name" value="ABC_tran"/>
    <property type="match status" value="1"/>
</dbReference>
<dbReference type="PROSITE" id="PS00211">
    <property type="entry name" value="ABC_TRANSPORTER_1"/>
    <property type="match status" value="1"/>
</dbReference>
<comment type="similarity">
    <text evidence="1">Belongs to the ABC transporter superfamily.</text>
</comment>
<evidence type="ECO:0000256" key="2">
    <source>
        <dbReference type="ARBA" id="ARBA00022448"/>
    </source>
</evidence>
<dbReference type="Proteomes" id="UP000033558">
    <property type="component" value="Unassembled WGS sequence"/>
</dbReference>
<reference evidence="4 5" key="1">
    <citation type="submission" date="2015-01" db="EMBL/GenBank/DDBJ databases">
        <title>Comparative genomics of the lactic acid bacteria isolated from the honey bee gut.</title>
        <authorList>
            <person name="Ellegaard K.M."/>
            <person name="Tamarit D."/>
            <person name="Javelind E."/>
            <person name="Olofsson T."/>
            <person name="Andersson S.G."/>
            <person name="Vasquez A."/>
        </authorList>
    </citation>
    <scope>NUCLEOTIDE SEQUENCE [LARGE SCALE GENOMIC DNA]</scope>
    <source>
        <strain evidence="4 5">Bin4</strain>
    </source>
</reference>
<dbReference type="HOGENOM" id="CLU_000604_1_2_9"/>
<accession>A0A0F4LUG1</accession>
<dbReference type="STRING" id="1218492.JG30_06230"/>
<dbReference type="PATRIC" id="fig|1218492.5.peg.752"/>
<dbReference type="InterPro" id="IPR017871">
    <property type="entry name" value="ABC_transporter-like_CS"/>
</dbReference>
<evidence type="ECO:0000259" key="3">
    <source>
        <dbReference type="PROSITE" id="PS50893"/>
    </source>
</evidence>
<evidence type="ECO:0000256" key="1">
    <source>
        <dbReference type="ARBA" id="ARBA00005417"/>
    </source>
</evidence>
<proteinExistence type="inferred from homology"/>
<feature type="domain" description="ABC transporter" evidence="3">
    <location>
        <begin position="2"/>
        <end position="196"/>
    </location>
</feature>
<name>A0A0F4LUG1_9LACO</name>
<dbReference type="SUPFAM" id="SSF52540">
    <property type="entry name" value="P-loop containing nucleoside triphosphate hydrolases"/>
    <property type="match status" value="1"/>
</dbReference>
<organism evidence="4 5">
    <name type="scientific">Bombilactobacillus mellifer</name>
    <dbReference type="NCBI Taxonomy" id="1218492"/>
    <lineage>
        <taxon>Bacteria</taxon>
        <taxon>Bacillati</taxon>
        <taxon>Bacillota</taxon>
        <taxon>Bacilli</taxon>
        <taxon>Lactobacillales</taxon>
        <taxon>Lactobacillaceae</taxon>
        <taxon>Bombilactobacillus</taxon>
    </lineage>
</organism>
<protein>
    <recommendedName>
        <fullName evidence="3">ABC transporter domain-containing protein</fullName>
    </recommendedName>
</protein>
<dbReference type="InterPro" id="IPR050153">
    <property type="entry name" value="Metal_Ion_Import_ABC"/>
</dbReference>
<dbReference type="GO" id="GO:0016887">
    <property type="term" value="F:ATP hydrolysis activity"/>
    <property type="evidence" value="ECO:0007669"/>
    <property type="project" value="InterPro"/>
</dbReference>
<dbReference type="InterPro" id="IPR003439">
    <property type="entry name" value="ABC_transporter-like_ATP-bd"/>
</dbReference>
<dbReference type="AlphaFoldDB" id="A0A0F4LUG1"/>
<gene>
    <name evidence="4" type="ORF">JG30_06230</name>
</gene>
<dbReference type="GO" id="GO:0005524">
    <property type="term" value="F:ATP binding"/>
    <property type="evidence" value="ECO:0007669"/>
    <property type="project" value="InterPro"/>
</dbReference>
<dbReference type="EMBL" id="JXJQ01000006">
    <property type="protein sequence ID" value="KJY62412.1"/>
    <property type="molecule type" value="Genomic_DNA"/>
</dbReference>
<dbReference type="PANTHER" id="PTHR42734:SF17">
    <property type="entry name" value="METAL TRANSPORT SYSTEM ATP-BINDING PROTEIN TM_0124-RELATED"/>
    <property type="match status" value="1"/>
</dbReference>
<dbReference type="PANTHER" id="PTHR42734">
    <property type="entry name" value="METAL TRANSPORT SYSTEM ATP-BINDING PROTEIN TM_0124-RELATED"/>
    <property type="match status" value="1"/>
</dbReference>
<evidence type="ECO:0000313" key="5">
    <source>
        <dbReference type="Proteomes" id="UP000033558"/>
    </source>
</evidence>
<dbReference type="PROSITE" id="PS50893">
    <property type="entry name" value="ABC_TRANSPORTER_2"/>
    <property type="match status" value="1"/>
</dbReference>
<comment type="caution">
    <text evidence="4">The sequence shown here is derived from an EMBL/GenBank/DDBJ whole genome shotgun (WGS) entry which is preliminary data.</text>
</comment>
<dbReference type="Gene3D" id="3.40.50.300">
    <property type="entry name" value="P-loop containing nucleotide triphosphate hydrolases"/>
    <property type="match status" value="1"/>
</dbReference>
<keyword evidence="2" id="KW-0813">Transport</keyword>
<sequence>MKLLNNVTFMYSPSKVILNDFSLTVPDPGLTWIKGKNGSGKSTLLKLILGIMKPAAGDIPAANLDWSYVPDSSEIFFQGISARIFYEYTIKLWKLKPEQSWSQIKRFQAQLGFDNSLLDQNISTLSLGQKKKALIIAALLNPSKYMVLDEPFSGLDQQTVLKLVTIINSLAKDKLILLTAHNFKEENLTVAKEIILQ</sequence>
<keyword evidence="5" id="KW-1185">Reference proteome</keyword>
<evidence type="ECO:0000313" key="4">
    <source>
        <dbReference type="EMBL" id="KJY62412.1"/>
    </source>
</evidence>
<dbReference type="InterPro" id="IPR027417">
    <property type="entry name" value="P-loop_NTPase"/>
</dbReference>